<dbReference type="EMBL" id="JAHRHJ020000010">
    <property type="protein sequence ID" value="KAH9297723.1"/>
    <property type="molecule type" value="Genomic_DNA"/>
</dbReference>
<feature type="non-terminal residue" evidence="1">
    <location>
        <position position="229"/>
    </location>
</feature>
<evidence type="ECO:0000313" key="1">
    <source>
        <dbReference type="EMBL" id="KAH9297723.1"/>
    </source>
</evidence>
<reference evidence="1 2" key="1">
    <citation type="journal article" date="2021" name="Nat. Plants">
        <title>The Taxus genome provides insights into paclitaxel biosynthesis.</title>
        <authorList>
            <person name="Xiong X."/>
            <person name="Gou J."/>
            <person name="Liao Q."/>
            <person name="Li Y."/>
            <person name="Zhou Q."/>
            <person name="Bi G."/>
            <person name="Li C."/>
            <person name="Du R."/>
            <person name="Wang X."/>
            <person name="Sun T."/>
            <person name="Guo L."/>
            <person name="Liang H."/>
            <person name="Lu P."/>
            <person name="Wu Y."/>
            <person name="Zhang Z."/>
            <person name="Ro D.K."/>
            <person name="Shang Y."/>
            <person name="Huang S."/>
            <person name="Yan J."/>
        </authorList>
    </citation>
    <scope>NUCLEOTIDE SEQUENCE [LARGE SCALE GENOMIC DNA]</scope>
    <source>
        <strain evidence="1">Ta-2019</strain>
    </source>
</reference>
<keyword evidence="2" id="KW-1185">Reference proteome</keyword>
<dbReference type="Proteomes" id="UP000824469">
    <property type="component" value="Unassembled WGS sequence"/>
</dbReference>
<proteinExistence type="predicted"/>
<evidence type="ECO:0000313" key="2">
    <source>
        <dbReference type="Proteomes" id="UP000824469"/>
    </source>
</evidence>
<feature type="non-terminal residue" evidence="1">
    <location>
        <position position="1"/>
    </location>
</feature>
<sequence>TVFLEFWRFSKKCHRGKLECKAIFFVVRAWGGLQCAKDYGEHEPDKFGERVGVIEWDGSWRAREWSWSEVGNNKEIEKLIMRGVRRAPGVMAKLVRVRMSRDVGTWRREERRQDGEMGGDGGRNLVGSVEDGVSVEVLRTELVLGGRMELALGGRMESAKGVGGEQGRDVFNIYIFFVFLQDPIQGGYMVAFAGLDFAAISFPQFVLGFDKGRLIDFFWKSYGCKECKE</sequence>
<comment type="caution">
    <text evidence="1">The sequence shown here is derived from an EMBL/GenBank/DDBJ whole genome shotgun (WGS) entry which is preliminary data.</text>
</comment>
<dbReference type="AlphaFoldDB" id="A0AA38CJ58"/>
<organism evidence="1 2">
    <name type="scientific">Taxus chinensis</name>
    <name type="common">Chinese yew</name>
    <name type="synonym">Taxus wallichiana var. chinensis</name>
    <dbReference type="NCBI Taxonomy" id="29808"/>
    <lineage>
        <taxon>Eukaryota</taxon>
        <taxon>Viridiplantae</taxon>
        <taxon>Streptophyta</taxon>
        <taxon>Embryophyta</taxon>
        <taxon>Tracheophyta</taxon>
        <taxon>Spermatophyta</taxon>
        <taxon>Pinopsida</taxon>
        <taxon>Pinidae</taxon>
        <taxon>Conifers II</taxon>
        <taxon>Cupressales</taxon>
        <taxon>Taxaceae</taxon>
        <taxon>Taxus</taxon>
    </lineage>
</organism>
<name>A0AA38CJ58_TAXCH</name>
<accession>A0AA38CJ58</accession>
<gene>
    <name evidence="1" type="ORF">KI387_029405</name>
</gene>
<protein>
    <submittedName>
        <fullName evidence="1">Uncharacterized protein</fullName>
    </submittedName>
</protein>